<name>X0UDP0_9ZZZZ</name>
<reference evidence="1" key="1">
    <citation type="journal article" date="2014" name="Front. Microbiol.">
        <title>High frequency of phylogenetically diverse reductive dehalogenase-homologous genes in deep subseafloor sedimentary metagenomes.</title>
        <authorList>
            <person name="Kawai M."/>
            <person name="Futagami T."/>
            <person name="Toyoda A."/>
            <person name="Takaki Y."/>
            <person name="Nishi S."/>
            <person name="Hori S."/>
            <person name="Arai W."/>
            <person name="Tsubouchi T."/>
            <person name="Morono Y."/>
            <person name="Uchiyama I."/>
            <person name="Ito T."/>
            <person name="Fujiyama A."/>
            <person name="Inagaki F."/>
            <person name="Takami H."/>
        </authorList>
    </citation>
    <scope>NUCLEOTIDE SEQUENCE</scope>
    <source>
        <strain evidence="1">Expedition CK06-06</strain>
    </source>
</reference>
<proteinExistence type="predicted"/>
<accession>X0UDP0</accession>
<evidence type="ECO:0000313" key="1">
    <source>
        <dbReference type="EMBL" id="GAG03720.1"/>
    </source>
</evidence>
<dbReference type="AlphaFoldDB" id="X0UDP0"/>
<dbReference type="EMBL" id="BARS01022762">
    <property type="protein sequence ID" value="GAG03720.1"/>
    <property type="molecule type" value="Genomic_DNA"/>
</dbReference>
<organism evidence="1">
    <name type="scientific">marine sediment metagenome</name>
    <dbReference type="NCBI Taxonomy" id="412755"/>
    <lineage>
        <taxon>unclassified sequences</taxon>
        <taxon>metagenomes</taxon>
        <taxon>ecological metagenomes</taxon>
    </lineage>
</organism>
<protein>
    <submittedName>
        <fullName evidence="1">Uncharacterized protein</fullName>
    </submittedName>
</protein>
<sequence length="43" mass="4904">MLMVKTPYYGDQLIFQLYIPQGIGMVAVTEPAYYFVGNFVLVI</sequence>
<gene>
    <name evidence="1" type="ORF">S01H1_36341</name>
</gene>
<comment type="caution">
    <text evidence="1">The sequence shown here is derived from an EMBL/GenBank/DDBJ whole genome shotgun (WGS) entry which is preliminary data.</text>
</comment>